<feature type="region of interest" description="Disordered" evidence="1">
    <location>
        <begin position="82"/>
        <end position="114"/>
    </location>
</feature>
<dbReference type="EMBL" id="GANP01014111">
    <property type="protein sequence ID" value="JAB70357.1"/>
    <property type="molecule type" value="mRNA"/>
</dbReference>
<keyword evidence="2" id="KW-1133">Transmembrane helix</keyword>
<evidence type="ECO:0000256" key="2">
    <source>
        <dbReference type="SAM" id="Phobius"/>
    </source>
</evidence>
<feature type="compositionally biased region" description="Basic residues" evidence="1">
    <location>
        <begin position="82"/>
        <end position="98"/>
    </location>
</feature>
<protein>
    <submittedName>
        <fullName evidence="3">Putative 17 beta-hydroxysteroid dehydrogenase</fullName>
    </submittedName>
</protein>
<proteinExistence type="evidence at transcript level"/>
<sequence>MICSIIGLVFVVYVLVKLLISLWRGFYTCFLARWLGFTVDFKKMGRMGRDHRSVGWQSAERMRKSWRRGDLMWCSSAGRWRNSRKLPAKSRKHTKSRPRSSLQTSPGATRSTRS</sequence>
<evidence type="ECO:0000256" key="1">
    <source>
        <dbReference type="SAM" id="MobiDB-lite"/>
    </source>
</evidence>
<dbReference type="AlphaFoldDB" id="V5H7G1"/>
<reference evidence="3" key="1">
    <citation type="journal article" date="2015" name="Sci. Rep.">
        <title>Tissue- and time-dependent transcription in Ixodes ricinus salivary glands and midguts when blood feeding on the vertebrate host.</title>
        <authorList>
            <person name="Kotsyfakis M."/>
            <person name="Schwarz A."/>
            <person name="Erhart J."/>
            <person name="Ribeiro J.M."/>
        </authorList>
    </citation>
    <scope>NUCLEOTIDE SEQUENCE</scope>
    <source>
        <tissue evidence="3">Salivary gland and midgut</tissue>
    </source>
</reference>
<keyword evidence="2" id="KW-0472">Membrane</keyword>
<accession>V5H7G1</accession>
<name>V5H7G1_IXORI</name>
<keyword evidence="2" id="KW-0812">Transmembrane</keyword>
<evidence type="ECO:0000313" key="3">
    <source>
        <dbReference type="EMBL" id="JAB70357.1"/>
    </source>
</evidence>
<feature type="compositionally biased region" description="Polar residues" evidence="1">
    <location>
        <begin position="99"/>
        <end position="114"/>
    </location>
</feature>
<feature type="transmembrane region" description="Helical" evidence="2">
    <location>
        <begin position="6"/>
        <end position="27"/>
    </location>
</feature>
<organism evidence="3">
    <name type="scientific">Ixodes ricinus</name>
    <name type="common">Common tick</name>
    <name type="synonym">Acarus ricinus</name>
    <dbReference type="NCBI Taxonomy" id="34613"/>
    <lineage>
        <taxon>Eukaryota</taxon>
        <taxon>Metazoa</taxon>
        <taxon>Ecdysozoa</taxon>
        <taxon>Arthropoda</taxon>
        <taxon>Chelicerata</taxon>
        <taxon>Arachnida</taxon>
        <taxon>Acari</taxon>
        <taxon>Parasitiformes</taxon>
        <taxon>Ixodida</taxon>
        <taxon>Ixodoidea</taxon>
        <taxon>Ixodidae</taxon>
        <taxon>Ixodinae</taxon>
        <taxon>Ixodes</taxon>
    </lineage>
</organism>